<dbReference type="Proteomes" id="UP000777661">
    <property type="component" value="Unassembled WGS sequence"/>
</dbReference>
<feature type="domain" description="Thioredoxin" evidence="4">
    <location>
        <begin position="3"/>
        <end position="163"/>
    </location>
</feature>
<dbReference type="EC" id="1.11.1.27" evidence="3"/>
<accession>A0ABS7RB41</accession>
<keyword evidence="1 3" id="KW-0575">Peroxidase</keyword>
<keyword evidence="2 3" id="KW-0560">Oxidoreductase</keyword>
<evidence type="ECO:0000313" key="6">
    <source>
        <dbReference type="Proteomes" id="UP000777661"/>
    </source>
</evidence>
<dbReference type="PANTHER" id="PTHR10430">
    <property type="entry name" value="PEROXIREDOXIN"/>
    <property type="match status" value="1"/>
</dbReference>
<evidence type="ECO:0000313" key="5">
    <source>
        <dbReference type="EMBL" id="MBY8918166.1"/>
    </source>
</evidence>
<name>A0ABS7RB41_9HYPH</name>
<proteinExistence type="inferred from homology"/>
<dbReference type="PROSITE" id="PS51352">
    <property type="entry name" value="THIOREDOXIN_2"/>
    <property type="match status" value="1"/>
</dbReference>
<dbReference type="InterPro" id="IPR013740">
    <property type="entry name" value="Redoxin"/>
</dbReference>
<evidence type="ECO:0000256" key="3">
    <source>
        <dbReference type="RuleBase" id="RU366011"/>
    </source>
</evidence>
<comment type="caution">
    <text evidence="5">The sequence shown here is derived from an EMBL/GenBank/DDBJ whole genome shotgun (WGS) entry which is preliminary data.</text>
</comment>
<keyword evidence="3" id="KW-0676">Redox-active center</keyword>
<dbReference type="InterPro" id="IPR037944">
    <property type="entry name" value="PRX5-like"/>
</dbReference>
<dbReference type="CDD" id="cd03013">
    <property type="entry name" value="PRX5_like"/>
    <property type="match status" value="1"/>
</dbReference>
<evidence type="ECO:0000256" key="2">
    <source>
        <dbReference type="ARBA" id="ARBA00023002"/>
    </source>
</evidence>
<dbReference type="Pfam" id="PF08534">
    <property type="entry name" value="Redoxin"/>
    <property type="match status" value="1"/>
</dbReference>
<dbReference type="RefSeq" id="WP_065816068.1">
    <property type="nucleotide sequence ID" value="NZ_JAHSQO010000005.1"/>
</dbReference>
<dbReference type="SUPFAM" id="SSF52833">
    <property type="entry name" value="Thioredoxin-like"/>
    <property type="match status" value="1"/>
</dbReference>
<sequence>MKVSVGDRIPDTNFKKVSAEGANDIAAPDFFAGRKVVLFGVPGAFTPTCSNSHLPGFVENGDAIRARGADDIAVISVNDAFVMKAWAGFTGAEDKITFIADGNGDFTRALGLDTDLSVAGLGSRSKRYSMIVDDGVVSAINIEENPGQAETSGAARILDQLQAQNHLASA</sequence>
<keyword evidence="6" id="KW-1185">Reference proteome</keyword>
<organism evidence="5 6">
    <name type="scientific">Nitratireductor rhodophyticola</name>
    <dbReference type="NCBI Taxonomy" id="2854036"/>
    <lineage>
        <taxon>Bacteria</taxon>
        <taxon>Pseudomonadati</taxon>
        <taxon>Pseudomonadota</taxon>
        <taxon>Alphaproteobacteria</taxon>
        <taxon>Hyphomicrobiales</taxon>
        <taxon>Phyllobacteriaceae</taxon>
        <taxon>Nitratireductor</taxon>
    </lineage>
</organism>
<dbReference type="PANTHER" id="PTHR10430:SF16">
    <property type="entry name" value="PEROXIREDOXIN-5, MITOCHONDRIAL"/>
    <property type="match status" value="1"/>
</dbReference>
<gene>
    <name evidence="5" type="ORF">KVG22_16300</name>
</gene>
<reference evidence="5 6" key="1">
    <citation type="submission" date="2021-06" db="EMBL/GenBank/DDBJ databases">
        <title>Nitratireductor porphyridii sp. nov., isolated from a small marine red alga, Porphyridium purpureum in South Korea.</title>
        <authorList>
            <person name="Kim K.H."/>
            <person name="Kristyanto S."/>
            <person name="Jeon C.O."/>
        </authorList>
    </citation>
    <scope>NUCLEOTIDE SEQUENCE [LARGE SCALE GENOMIC DNA]</scope>
    <source>
        <strain evidence="5 6">R6</strain>
    </source>
</reference>
<dbReference type="InterPro" id="IPR036249">
    <property type="entry name" value="Thioredoxin-like_sf"/>
</dbReference>
<evidence type="ECO:0000259" key="4">
    <source>
        <dbReference type="PROSITE" id="PS51352"/>
    </source>
</evidence>
<comment type="function">
    <text evidence="3">Thiol-specific peroxidase that catalyzes the reduction of hydrogen peroxide and organic hydroperoxides to water and alcohols, respectively. Plays a role in cell protection against oxidative stress by detoxifying peroxides.</text>
</comment>
<dbReference type="InterPro" id="IPR013766">
    <property type="entry name" value="Thioredoxin_domain"/>
</dbReference>
<comment type="similarity">
    <text evidence="3">Belongs to the peroxiredoxin family. Prx5 subfamily.</text>
</comment>
<comment type="catalytic activity">
    <reaction evidence="3">
        <text>a hydroperoxide + 2 glutathione = an alcohol + glutathione disulfide + H2O</text>
        <dbReference type="Rhea" id="RHEA:62632"/>
        <dbReference type="ChEBI" id="CHEBI:15377"/>
        <dbReference type="ChEBI" id="CHEBI:30879"/>
        <dbReference type="ChEBI" id="CHEBI:35924"/>
        <dbReference type="ChEBI" id="CHEBI:57925"/>
        <dbReference type="ChEBI" id="CHEBI:58297"/>
        <dbReference type="EC" id="1.11.1.27"/>
    </reaction>
</comment>
<protein>
    <recommendedName>
        <fullName evidence="3">Glutathione-dependent peroxiredoxin</fullName>
        <ecNumber evidence="3">1.11.1.27</ecNumber>
    </recommendedName>
</protein>
<evidence type="ECO:0000256" key="1">
    <source>
        <dbReference type="ARBA" id="ARBA00022559"/>
    </source>
</evidence>
<keyword evidence="3" id="KW-0049">Antioxidant</keyword>
<dbReference type="EMBL" id="JAHSQO010000005">
    <property type="protein sequence ID" value="MBY8918166.1"/>
    <property type="molecule type" value="Genomic_DNA"/>
</dbReference>
<dbReference type="Gene3D" id="3.40.30.10">
    <property type="entry name" value="Glutaredoxin"/>
    <property type="match status" value="1"/>
</dbReference>